<reference evidence="3" key="1">
    <citation type="journal article" date="2020" name="mSystems">
        <title>Genome- and Community-Level Interaction Insights into Carbon Utilization and Element Cycling Functions of Hydrothermarchaeota in Hydrothermal Sediment.</title>
        <authorList>
            <person name="Zhou Z."/>
            <person name="Liu Y."/>
            <person name="Xu W."/>
            <person name="Pan J."/>
            <person name="Luo Z.H."/>
            <person name="Li M."/>
        </authorList>
    </citation>
    <scope>NUCLEOTIDE SEQUENCE [LARGE SCALE GENOMIC DNA]</scope>
    <source>
        <strain evidence="3">SpSt-418</strain>
    </source>
</reference>
<feature type="region of interest" description="Disordered" evidence="1">
    <location>
        <begin position="37"/>
        <end position="87"/>
    </location>
</feature>
<proteinExistence type="predicted"/>
<evidence type="ECO:0000259" key="2">
    <source>
        <dbReference type="Pfam" id="PF03050"/>
    </source>
</evidence>
<accession>A0A7C3PCF0</accession>
<name>A0A7C3PCF0_9CYAN</name>
<dbReference type="AlphaFoldDB" id="A0A7C3PCF0"/>
<dbReference type="InterPro" id="IPR004291">
    <property type="entry name" value="Transposase_IS66_central"/>
</dbReference>
<dbReference type="Pfam" id="PF03050">
    <property type="entry name" value="DDE_Tnp_IS66"/>
    <property type="match status" value="1"/>
</dbReference>
<evidence type="ECO:0000256" key="1">
    <source>
        <dbReference type="SAM" id="MobiDB-lite"/>
    </source>
</evidence>
<protein>
    <recommendedName>
        <fullName evidence="2">Transposase IS66 central domain-containing protein</fullName>
    </recommendedName>
</protein>
<dbReference type="PANTHER" id="PTHR33678">
    <property type="entry name" value="BLL1576 PROTEIN"/>
    <property type="match status" value="1"/>
</dbReference>
<dbReference type="PANTHER" id="PTHR33678:SF2">
    <property type="match status" value="1"/>
</dbReference>
<feature type="domain" description="Transposase IS66 central" evidence="2">
    <location>
        <begin position="86"/>
        <end position="176"/>
    </location>
</feature>
<dbReference type="InterPro" id="IPR052344">
    <property type="entry name" value="Transposase-related"/>
</dbReference>
<dbReference type="EMBL" id="DSRU01000115">
    <property type="protein sequence ID" value="HFM97852.1"/>
    <property type="molecule type" value="Genomic_DNA"/>
</dbReference>
<gene>
    <name evidence="3" type="ORF">ENR64_08790</name>
</gene>
<organism evidence="3">
    <name type="scientific">Oscillatoriales cyanobacterium SpSt-418</name>
    <dbReference type="NCBI Taxonomy" id="2282169"/>
    <lineage>
        <taxon>Bacteria</taxon>
        <taxon>Bacillati</taxon>
        <taxon>Cyanobacteriota</taxon>
        <taxon>Cyanophyceae</taxon>
        <taxon>Oscillatoriophycideae</taxon>
        <taxon>Oscillatoriales</taxon>
    </lineage>
</organism>
<evidence type="ECO:0000313" key="3">
    <source>
        <dbReference type="EMBL" id="HFM97852.1"/>
    </source>
</evidence>
<comment type="caution">
    <text evidence="3">The sequence shown here is derived from an EMBL/GenBank/DDBJ whole genome shotgun (WGS) entry which is preliminary data.</text>
</comment>
<sequence>MKEFPPLDGLSHAEKNALIQGLWQELKTLRAEVEKLKQKQVKKTSRNSSLPPSKGFKPNQIQAEPTIAKTNEPLGQTGSGRALSQKPDQMVVARASTVQQDCARFRGSLREILNLAPKAVEGQRLLKRYQKIRAHLLLFLTDETIPPTNHSSEQALCWSVVFRKVTNGFRSDWGTELFAQVRSLVNTAQRQGISAFDAISRALTSQQTNWLLS</sequence>